<evidence type="ECO:0008006" key="3">
    <source>
        <dbReference type="Google" id="ProtNLM"/>
    </source>
</evidence>
<accession>A0A1H6HZH1</accession>
<proteinExistence type="predicted"/>
<dbReference type="RefSeq" id="WP_092813863.1">
    <property type="nucleotide sequence ID" value="NZ_FNWU01000001.1"/>
</dbReference>
<keyword evidence="2" id="KW-1185">Reference proteome</keyword>
<protein>
    <recommendedName>
        <fullName evidence="3">DoxX-like family protein</fullName>
    </recommendedName>
</protein>
<dbReference type="AlphaFoldDB" id="A0A1H6HZH1"/>
<name>A0A1H6HZH1_9EURY</name>
<evidence type="ECO:0000313" key="1">
    <source>
        <dbReference type="EMBL" id="SEH39575.1"/>
    </source>
</evidence>
<sequence length="131" mass="14046">MTRLLLGLLGALLAALPDRTLTVYESVAFESAGEATPKPWLESAIRAEGLAYVAIALIGGRPYRWLATLMGVIGTVVLAAPRRYLDVGASVAYDRPGDVEWSDRFVSVVRAIGAGCVLFAIGVRRRRDGNT</sequence>
<dbReference type="EMBL" id="FNWU01000001">
    <property type="protein sequence ID" value="SEH39575.1"/>
    <property type="molecule type" value="Genomic_DNA"/>
</dbReference>
<reference evidence="1 2" key="1">
    <citation type="submission" date="2016-10" db="EMBL/GenBank/DDBJ databases">
        <authorList>
            <person name="de Groot N.N."/>
        </authorList>
    </citation>
    <scope>NUCLEOTIDE SEQUENCE [LARGE SCALE GENOMIC DNA]</scope>
    <source>
        <strain evidence="1 2">IBRC-M10418</strain>
    </source>
</reference>
<dbReference type="STRING" id="1267564.SAMN05192561_101520"/>
<organism evidence="1 2">
    <name type="scientific">Halopenitus malekzadehii</name>
    <dbReference type="NCBI Taxonomy" id="1267564"/>
    <lineage>
        <taxon>Archaea</taxon>
        <taxon>Methanobacteriati</taxon>
        <taxon>Methanobacteriota</taxon>
        <taxon>Stenosarchaea group</taxon>
        <taxon>Halobacteria</taxon>
        <taxon>Halobacteriales</taxon>
        <taxon>Haloferacaceae</taxon>
        <taxon>Halopenitus</taxon>
    </lineage>
</organism>
<gene>
    <name evidence="1" type="ORF">SAMN05192561_101520</name>
</gene>
<evidence type="ECO:0000313" key="2">
    <source>
        <dbReference type="Proteomes" id="UP000199215"/>
    </source>
</evidence>
<dbReference type="Proteomes" id="UP000199215">
    <property type="component" value="Unassembled WGS sequence"/>
</dbReference>
<dbReference type="OrthoDB" id="260081at2157"/>